<proteinExistence type="predicted"/>
<evidence type="ECO:0000313" key="3">
    <source>
        <dbReference type="EMBL" id="KAK3609618.1"/>
    </source>
</evidence>
<dbReference type="InterPro" id="IPR042235">
    <property type="entry name" value="ZP-C_dom"/>
</dbReference>
<organism evidence="3 4">
    <name type="scientific">Potamilus streckersoni</name>
    <dbReference type="NCBI Taxonomy" id="2493646"/>
    <lineage>
        <taxon>Eukaryota</taxon>
        <taxon>Metazoa</taxon>
        <taxon>Spiralia</taxon>
        <taxon>Lophotrochozoa</taxon>
        <taxon>Mollusca</taxon>
        <taxon>Bivalvia</taxon>
        <taxon>Autobranchia</taxon>
        <taxon>Heteroconchia</taxon>
        <taxon>Palaeoheterodonta</taxon>
        <taxon>Unionida</taxon>
        <taxon>Unionoidea</taxon>
        <taxon>Unionidae</taxon>
        <taxon>Ambleminae</taxon>
        <taxon>Lampsilini</taxon>
        <taxon>Potamilus</taxon>
    </lineage>
</organism>
<protein>
    <recommendedName>
        <fullName evidence="2">ZP domain-containing protein</fullName>
    </recommendedName>
</protein>
<reference evidence="3" key="3">
    <citation type="submission" date="2023-05" db="EMBL/GenBank/DDBJ databases">
        <authorList>
            <person name="Smith C.H."/>
        </authorList>
    </citation>
    <scope>NUCLEOTIDE SEQUENCE</scope>
    <source>
        <strain evidence="3">CHS0354</strain>
        <tissue evidence="3">Mantle</tissue>
    </source>
</reference>
<keyword evidence="1" id="KW-0732">Signal</keyword>
<sequence>MVKLVFVFVGIFTIIFNKATNGHDFRCFLDGRIEIIIEKNRGYVKAMARNSYGLCPIEFQSPYRMLLIQDCGFDDNITVILSSRNDTLDDVIGGKKISSFSIRCNEVNESGLLGTALFRVTPELQTTKMSILDPILEKVMCFLFTDYTMSTYADKVVIGSHIVWVLSVTRGIIYPTSCTAYEGREVDLKKPNRKIIQDGCSVDDELVGDFNNSAKNLIMASFYAFRFLNSRYITVACDVRVCPEYSSKCNFSCKKGQKKKRYAELDDQTIHRENVRVSLLVEDLQSYPSTAFRFTSPVRLSTMVILLSLFRFCVVCYESYR</sequence>
<evidence type="ECO:0000259" key="2">
    <source>
        <dbReference type="PROSITE" id="PS51034"/>
    </source>
</evidence>
<dbReference type="PROSITE" id="PS51034">
    <property type="entry name" value="ZP_2"/>
    <property type="match status" value="1"/>
</dbReference>
<dbReference type="EMBL" id="JAEAOA010002242">
    <property type="protein sequence ID" value="KAK3609618.1"/>
    <property type="molecule type" value="Genomic_DNA"/>
</dbReference>
<dbReference type="Gene3D" id="2.60.40.4100">
    <property type="entry name" value="Zona pellucida, ZP-C domain"/>
    <property type="match status" value="1"/>
</dbReference>
<accession>A0AAE0TGM9</accession>
<name>A0AAE0TGM9_9BIVA</name>
<evidence type="ECO:0000313" key="4">
    <source>
        <dbReference type="Proteomes" id="UP001195483"/>
    </source>
</evidence>
<dbReference type="AlphaFoldDB" id="A0AAE0TGM9"/>
<evidence type="ECO:0000256" key="1">
    <source>
        <dbReference type="SAM" id="SignalP"/>
    </source>
</evidence>
<feature type="signal peptide" evidence="1">
    <location>
        <begin position="1"/>
        <end position="22"/>
    </location>
</feature>
<feature type="chain" id="PRO_5041987735" description="ZP domain-containing protein" evidence="1">
    <location>
        <begin position="23"/>
        <end position="321"/>
    </location>
</feature>
<comment type="caution">
    <text evidence="3">The sequence shown here is derived from an EMBL/GenBank/DDBJ whole genome shotgun (WGS) entry which is preliminary data.</text>
</comment>
<feature type="domain" description="ZP" evidence="2">
    <location>
        <begin position="26"/>
        <end position="260"/>
    </location>
</feature>
<dbReference type="Proteomes" id="UP001195483">
    <property type="component" value="Unassembled WGS sequence"/>
</dbReference>
<dbReference type="InterPro" id="IPR001507">
    <property type="entry name" value="ZP_dom"/>
</dbReference>
<reference evidence="3" key="1">
    <citation type="journal article" date="2021" name="Genome Biol. Evol.">
        <title>A High-Quality Reference Genome for a Parasitic Bivalve with Doubly Uniparental Inheritance (Bivalvia: Unionida).</title>
        <authorList>
            <person name="Smith C.H."/>
        </authorList>
    </citation>
    <scope>NUCLEOTIDE SEQUENCE</scope>
    <source>
        <strain evidence="3">CHS0354</strain>
    </source>
</reference>
<gene>
    <name evidence="3" type="ORF">CHS0354_038620</name>
</gene>
<keyword evidence="4" id="KW-1185">Reference proteome</keyword>
<reference evidence="3" key="2">
    <citation type="journal article" date="2021" name="Genome Biol. Evol.">
        <title>Developing a high-quality reference genome for a parasitic bivalve with doubly uniparental inheritance (Bivalvia: Unionida).</title>
        <authorList>
            <person name="Smith C.H."/>
        </authorList>
    </citation>
    <scope>NUCLEOTIDE SEQUENCE</scope>
    <source>
        <strain evidence="3">CHS0354</strain>
        <tissue evidence="3">Mantle</tissue>
    </source>
</reference>